<dbReference type="InterPro" id="IPR010987">
    <property type="entry name" value="Glutathione-S-Trfase_C-like"/>
</dbReference>
<dbReference type="Pfam" id="PF13410">
    <property type="entry name" value="GST_C_2"/>
    <property type="match status" value="1"/>
</dbReference>
<evidence type="ECO:0000259" key="1">
    <source>
        <dbReference type="PROSITE" id="PS50404"/>
    </source>
</evidence>
<sequence length="194" mass="21491">MAVLSAGLEVELREIKLKDKPQAFLSASPSGTVPNLQAGDLNLDESLDIMLWVLGQSDPHGLLKMPNIGKTLIAQNDGPFKAALDHTKYAVRYPDLDPKAERAKASDFIQSLETRLAAQAFLTGDMPTLADVAIFPFVRQFAHIDRAWFDAQPWPHVILWLDGFLQSTDFQKAMTKVPVWNGGQDPFRFGNASE</sequence>
<dbReference type="Pfam" id="PF13417">
    <property type="entry name" value="GST_N_3"/>
    <property type="match status" value="1"/>
</dbReference>
<accession>A0A7W6DV90</accession>
<dbReference type="InterPro" id="IPR036249">
    <property type="entry name" value="Thioredoxin-like_sf"/>
</dbReference>
<dbReference type="EMBL" id="JACIEJ010000009">
    <property type="protein sequence ID" value="MBB3987225.1"/>
    <property type="molecule type" value="Genomic_DNA"/>
</dbReference>
<name>A0A7W6DV90_9RHOB</name>
<feature type="domain" description="GST C-terminal" evidence="2">
    <location>
        <begin position="42"/>
        <end position="189"/>
    </location>
</feature>
<dbReference type="PANTHER" id="PTHR44051:SF8">
    <property type="entry name" value="GLUTATHIONE S-TRANSFERASE GSTA"/>
    <property type="match status" value="1"/>
</dbReference>
<dbReference type="PROSITE" id="PS50405">
    <property type="entry name" value="GST_CTER"/>
    <property type="match status" value="1"/>
</dbReference>
<comment type="caution">
    <text evidence="3">The sequence shown here is derived from an EMBL/GenBank/DDBJ whole genome shotgun (WGS) entry which is preliminary data.</text>
</comment>
<reference evidence="3 4" key="1">
    <citation type="submission" date="2020-08" db="EMBL/GenBank/DDBJ databases">
        <title>Genomic Encyclopedia of Type Strains, Phase IV (KMG-IV): sequencing the most valuable type-strain genomes for metagenomic binning, comparative biology and taxonomic classification.</title>
        <authorList>
            <person name="Goeker M."/>
        </authorList>
    </citation>
    <scope>NUCLEOTIDE SEQUENCE [LARGE SCALE GENOMIC DNA]</scope>
    <source>
        <strain evidence="3 4">DSM 102235</strain>
    </source>
</reference>
<evidence type="ECO:0000313" key="4">
    <source>
        <dbReference type="Proteomes" id="UP000541426"/>
    </source>
</evidence>
<feature type="domain" description="GST N-terminal" evidence="1">
    <location>
        <begin position="1"/>
        <end position="61"/>
    </location>
</feature>
<proteinExistence type="predicted"/>
<dbReference type="CDD" id="cd03196">
    <property type="entry name" value="GST_C_5"/>
    <property type="match status" value="1"/>
</dbReference>
<dbReference type="PROSITE" id="PS50404">
    <property type="entry name" value="GST_NTER"/>
    <property type="match status" value="1"/>
</dbReference>
<evidence type="ECO:0000259" key="2">
    <source>
        <dbReference type="PROSITE" id="PS50405"/>
    </source>
</evidence>
<dbReference type="SUPFAM" id="SSF47616">
    <property type="entry name" value="GST C-terminal domain-like"/>
    <property type="match status" value="1"/>
</dbReference>
<dbReference type="Proteomes" id="UP000541426">
    <property type="component" value="Unassembled WGS sequence"/>
</dbReference>
<dbReference type="SUPFAM" id="SSF52833">
    <property type="entry name" value="Thioredoxin-like"/>
    <property type="match status" value="1"/>
</dbReference>
<dbReference type="InterPro" id="IPR036282">
    <property type="entry name" value="Glutathione-S-Trfase_C_sf"/>
</dbReference>
<dbReference type="Gene3D" id="3.40.30.10">
    <property type="entry name" value="Glutaredoxin"/>
    <property type="match status" value="1"/>
</dbReference>
<keyword evidence="3" id="KW-0808">Transferase</keyword>
<keyword evidence="4" id="KW-1185">Reference proteome</keyword>
<protein>
    <submittedName>
        <fullName evidence="3">Glutathione S-transferase</fullName>
    </submittedName>
</protein>
<organism evidence="3 4">
    <name type="scientific">Sagittula marina</name>
    <dbReference type="NCBI Taxonomy" id="943940"/>
    <lineage>
        <taxon>Bacteria</taxon>
        <taxon>Pseudomonadati</taxon>
        <taxon>Pseudomonadota</taxon>
        <taxon>Alphaproteobacteria</taxon>
        <taxon>Rhodobacterales</taxon>
        <taxon>Roseobacteraceae</taxon>
        <taxon>Sagittula</taxon>
    </lineage>
</organism>
<dbReference type="PANTHER" id="PTHR44051">
    <property type="entry name" value="GLUTATHIONE S-TRANSFERASE-RELATED"/>
    <property type="match status" value="1"/>
</dbReference>
<dbReference type="GO" id="GO:0016740">
    <property type="term" value="F:transferase activity"/>
    <property type="evidence" value="ECO:0007669"/>
    <property type="project" value="UniProtKB-KW"/>
</dbReference>
<dbReference type="InterPro" id="IPR004045">
    <property type="entry name" value="Glutathione_S-Trfase_N"/>
</dbReference>
<gene>
    <name evidence="3" type="ORF">GGQ68_003571</name>
</gene>
<dbReference type="Gene3D" id="1.20.1050.10">
    <property type="match status" value="1"/>
</dbReference>
<evidence type="ECO:0000313" key="3">
    <source>
        <dbReference type="EMBL" id="MBB3987225.1"/>
    </source>
</evidence>
<dbReference type="AlphaFoldDB" id="A0A7W6DV90"/>